<feature type="non-terminal residue" evidence="1">
    <location>
        <position position="1"/>
    </location>
</feature>
<dbReference type="Proteomes" id="UP001529510">
    <property type="component" value="Unassembled WGS sequence"/>
</dbReference>
<feature type="non-terminal residue" evidence="1">
    <location>
        <position position="64"/>
    </location>
</feature>
<reference evidence="1 2" key="1">
    <citation type="submission" date="2024-05" db="EMBL/GenBank/DDBJ databases">
        <title>Genome sequencing and assembly of Indian major carp, Cirrhinus mrigala (Hamilton, 1822).</title>
        <authorList>
            <person name="Mohindra V."/>
            <person name="Chowdhury L.M."/>
            <person name="Lal K."/>
            <person name="Jena J.K."/>
        </authorList>
    </citation>
    <scope>NUCLEOTIDE SEQUENCE [LARGE SCALE GENOMIC DNA]</scope>
    <source>
        <strain evidence="1">CM1030</strain>
        <tissue evidence="1">Blood</tissue>
    </source>
</reference>
<organism evidence="1 2">
    <name type="scientific">Cirrhinus mrigala</name>
    <name type="common">Mrigala</name>
    <dbReference type="NCBI Taxonomy" id="683832"/>
    <lineage>
        <taxon>Eukaryota</taxon>
        <taxon>Metazoa</taxon>
        <taxon>Chordata</taxon>
        <taxon>Craniata</taxon>
        <taxon>Vertebrata</taxon>
        <taxon>Euteleostomi</taxon>
        <taxon>Actinopterygii</taxon>
        <taxon>Neopterygii</taxon>
        <taxon>Teleostei</taxon>
        <taxon>Ostariophysi</taxon>
        <taxon>Cypriniformes</taxon>
        <taxon>Cyprinidae</taxon>
        <taxon>Labeoninae</taxon>
        <taxon>Labeonini</taxon>
        <taxon>Cirrhinus</taxon>
    </lineage>
</organism>
<keyword evidence="2" id="KW-1185">Reference proteome</keyword>
<proteinExistence type="predicted"/>
<sequence>GKLWDRKHHCGFGRGSRLFSFLWAVTSSDTVEKSFSLDFLCSEPCLLVCGSLPLKRTLRNYGWK</sequence>
<protein>
    <submittedName>
        <fullName evidence="1">Uncharacterized protein</fullName>
    </submittedName>
</protein>
<accession>A0ABD0RR03</accession>
<evidence type="ECO:0000313" key="1">
    <source>
        <dbReference type="EMBL" id="KAL0200954.1"/>
    </source>
</evidence>
<dbReference type="EMBL" id="JAMKFB020000002">
    <property type="protein sequence ID" value="KAL0200954.1"/>
    <property type="molecule type" value="Genomic_DNA"/>
</dbReference>
<name>A0ABD0RR03_CIRMR</name>
<gene>
    <name evidence="1" type="ORF">M9458_004141</name>
</gene>
<evidence type="ECO:0000313" key="2">
    <source>
        <dbReference type="Proteomes" id="UP001529510"/>
    </source>
</evidence>
<dbReference type="AlphaFoldDB" id="A0ABD0RR03"/>
<comment type="caution">
    <text evidence="1">The sequence shown here is derived from an EMBL/GenBank/DDBJ whole genome shotgun (WGS) entry which is preliminary data.</text>
</comment>